<dbReference type="CDD" id="cd06088">
    <property type="entry name" value="KOW_RPL14"/>
    <property type="match status" value="1"/>
</dbReference>
<comment type="caution">
    <text evidence="3">The sequence shown here is derived from an EMBL/GenBank/DDBJ whole genome shotgun (WGS) entry which is preliminary data.</text>
</comment>
<dbReference type="InterPro" id="IPR041985">
    <property type="entry name" value="Ribosomal_eL14_KOW"/>
</dbReference>
<keyword evidence="1" id="KW-0689">Ribosomal protein</keyword>
<protein>
    <submittedName>
        <fullName evidence="3">KOW domain-containing RNA-binding protein</fullName>
    </submittedName>
</protein>
<evidence type="ECO:0000256" key="1">
    <source>
        <dbReference type="ARBA" id="ARBA00022980"/>
    </source>
</evidence>
<proteinExistence type="predicted"/>
<keyword evidence="4" id="KW-1185">Reference proteome</keyword>
<evidence type="ECO:0000256" key="2">
    <source>
        <dbReference type="ARBA" id="ARBA00023274"/>
    </source>
</evidence>
<accession>A0ABV1H4A8</accession>
<dbReference type="EMBL" id="JBBMFS010000003">
    <property type="protein sequence ID" value="MEQ2554303.1"/>
    <property type="molecule type" value="Genomic_DNA"/>
</dbReference>
<dbReference type="Proteomes" id="UP001546774">
    <property type="component" value="Unassembled WGS sequence"/>
</dbReference>
<evidence type="ECO:0000313" key="4">
    <source>
        <dbReference type="Proteomes" id="UP001546774"/>
    </source>
</evidence>
<name>A0ABV1H4A8_9FIRM</name>
<evidence type="ECO:0000313" key="3">
    <source>
        <dbReference type="EMBL" id="MEQ2554303.1"/>
    </source>
</evidence>
<keyword evidence="2" id="KW-0687">Ribonucleoprotein</keyword>
<gene>
    <name evidence="3" type="ORF">WMO37_04625</name>
</gene>
<reference evidence="3" key="1">
    <citation type="submission" date="2024-03" db="EMBL/GenBank/DDBJ databases">
        <title>Human intestinal bacterial collection.</title>
        <authorList>
            <person name="Pauvert C."/>
            <person name="Hitch T.C.A."/>
            <person name="Clavel T."/>
        </authorList>
    </citation>
    <scope>NUCLEOTIDE SEQUENCE [LARGE SCALE GENOMIC DNA]</scope>
    <source>
        <strain evidence="3">CLA-AA-H89B</strain>
    </source>
</reference>
<sequence>MNEELQWCFAKSLAGHDKETVYIIKKMDSEYAYLTDGKNKLIDSPKKKKIKHIQVIKKKDSNLESKHNNHISIQNEDIKKAIKLYISSNKEE</sequence>
<organism evidence="3 4">
    <name type="scientific">Lachnospira intestinalis</name>
    <dbReference type="NCBI Taxonomy" id="3133158"/>
    <lineage>
        <taxon>Bacteria</taxon>
        <taxon>Bacillati</taxon>
        <taxon>Bacillota</taxon>
        <taxon>Clostridia</taxon>
        <taxon>Lachnospirales</taxon>
        <taxon>Lachnospiraceae</taxon>
        <taxon>Lachnospira</taxon>
    </lineage>
</organism>